<sequence>MVRGEMRELFQPGTWIVLSTGASNTCMHTVSTSTTLPTVLSIWGSVFVRGLNL</sequence>
<evidence type="ECO:0000313" key="1">
    <source>
        <dbReference type="EMBL" id="SAL03143.1"/>
    </source>
</evidence>
<accession>A0A158E8R4</accession>
<dbReference type="AlphaFoldDB" id="A0A158E8R4"/>
<gene>
    <name evidence="1" type="ORF">AWB78_06520</name>
</gene>
<organism evidence="1 2">
    <name type="scientific">Caballeronia calidae</name>
    <dbReference type="NCBI Taxonomy" id="1777139"/>
    <lineage>
        <taxon>Bacteria</taxon>
        <taxon>Pseudomonadati</taxon>
        <taxon>Pseudomonadota</taxon>
        <taxon>Betaproteobacteria</taxon>
        <taxon>Burkholderiales</taxon>
        <taxon>Burkholderiaceae</taxon>
        <taxon>Caballeronia</taxon>
    </lineage>
</organism>
<dbReference type="EMBL" id="FCOX02000052">
    <property type="protein sequence ID" value="SAL03143.1"/>
    <property type="molecule type" value="Genomic_DNA"/>
</dbReference>
<evidence type="ECO:0000313" key="2">
    <source>
        <dbReference type="Proteomes" id="UP000071859"/>
    </source>
</evidence>
<reference evidence="1" key="1">
    <citation type="submission" date="2016-01" db="EMBL/GenBank/DDBJ databases">
        <authorList>
            <person name="Peeters C."/>
        </authorList>
    </citation>
    <scope>NUCLEOTIDE SEQUENCE</scope>
    <source>
        <strain evidence="1">LMG 29321</strain>
    </source>
</reference>
<proteinExistence type="predicted"/>
<protein>
    <submittedName>
        <fullName evidence="1">Uncharacterized protein</fullName>
    </submittedName>
</protein>
<keyword evidence="2" id="KW-1185">Reference proteome</keyword>
<name>A0A158E8R4_9BURK</name>
<dbReference type="Proteomes" id="UP000071859">
    <property type="component" value="Unassembled WGS sequence"/>
</dbReference>
<comment type="caution">
    <text evidence="1">The sequence shown here is derived from an EMBL/GenBank/DDBJ whole genome shotgun (WGS) entry which is preliminary data.</text>
</comment>